<comment type="caution">
    <text evidence="8">The sequence shown here is derived from an EMBL/GenBank/DDBJ whole genome shotgun (WGS) entry which is preliminary data.</text>
</comment>
<keyword evidence="4 7" id="KW-0812">Transmembrane</keyword>
<feature type="transmembrane region" description="Helical" evidence="7">
    <location>
        <begin position="230"/>
        <end position="248"/>
    </location>
</feature>
<evidence type="ECO:0000256" key="3">
    <source>
        <dbReference type="ARBA" id="ARBA00022475"/>
    </source>
</evidence>
<feature type="transmembrane region" description="Helical" evidence="7">
    <location>
        <begin position="286"/>
        <end position="307"/>
    </location>
</feature>
<accession>A0ABV5ALQ0</accession>
<evidence type="ECO:0000313" key="8">
    <source>
        <dbReference type="EMBL" id="MFB5193211.1"/>
    </source>
</evidence>
<dbReference type="InterPro" id="IPR005524">
    <property type="entry name" value="DUF318"/>
</dbReference>
<feature type="transmembrane region" description="Helical" evidence="7">
    <location>
        <begin position="99"/>
        <end position="121"/>
    </location>
</feature>
<dbReference type="InterPro" id="IPR052923">
    <property type="entry name" value="UPF0718"/>
</dbReference>
<comment type="similarity">
    <text evidence="2">Belongs to the UPF0718 family.</text>
</comment>
<sequence>MDYKLIKTAKSILFWAIPIIGTTGLVYVDFNSNLRIPLPNILLIDTIREILTGAKPIFLAILIESFPFVILGALLSSLIQEFVSVDALCRYIPKSHFLSVLIGGLLGVVVPICDCGTIPIARSLLNKDVPKPTVVAFTLAAPVVNPITLAATFVAFGLNVHITMLRGLLTYCIACIVGYLTVDHKKVGKRQTSSFVPSHTPRKNRSSAGGYLKRTWQHINHTVEHTTKELFAIAGFLILSAAVASVYQTYHAHHVHYGTVHSHIMAVATMMLLAILFSLCSEADAFVAMSFLNSYSLGSVMSFMMIGQMVDLRNLFLLPRTFGRRTATATIVGCLSLVFLTGIVITGLR</sequence>
<dbReference type="PANTHER" id="PTHR34184:SF4">
    <property type="entry name" value="UPF0718 PROTEIN YCGR"/>
    <property type="match status" value="1"/>
</dbReference>
<dbReference type="PANTHER" id="PTHR34184">
    <property type="entry name" value="UPF0718 PROTEIN YCGR"/>
    <property type="match status" value="1"/>
</dbReference>
<feature type="transmembrane region" description="Helical" evidence="7">
    <location>
        <begin position="260"/>
        <end position="279"/>
    </location>
</feature>
<evidence type="ECO:0000313" key="9">
    <source>
        <dbReference type="Proteomes" id="UP001579974"/>
    </source>
</evidence>
<dbReference type="Pfam" id="PF03773">
    <property type="entry name" value="ArsP_1"/>
    <property type="match status" value="1"/>
</dbReference>
<gene>
    <name evidence="8" type="ORF">KKP3000_003157</name>
</gene>
<dbReference type="RefSeq" id="WP_275475997.1">
    <property type="nucleotide sequence ID" value="NZ_CP162940.1"/>
</dbReference>
<evidence type="ECO:0000256" key="7">
    <source>
        <dbReference type="SAM" id="Phobius"/>
    </source>
</evidence>
<feature type="transmembrane region" description="Helical" evidence="7">
    <location>
        <begin position="327"/>
        <end position="348"/>
    </location>
</feature>
<keyword evidence="9" id="KW-1185">Reference proteome</keyword>
<organism evidence="8 9">
    <name type="scientific">Alicyclobacillus fastidiosus</name>
    <dbReference type="NCBI Taxonomy" id="392011"/>
    <lineage>
        <taxon>Bacteria</taxon>
        <taxon>Bacillati</taxon>
        <taxon>Bacillota</taxon>
        <taxon>Bacilli</taxon>
        <taxon>Bacillales</taxon>
        <taxon>Alicyclobacillaceae</taxon>
        <taxon>Alicyclobacillus</taxon>
    </lineage>
</organism>
<comment type="subcellular location">
    <subcellularLocation>
        <location evidence="1">Cell membrane</location>
        <topology evidence="1">Multi-pass membrane protein</topology>
    </subcellularLocation>
</comment>
<evidence type="ECO:0000256" key="5">
    <source>
        <dbReference type="ARBA" id="ARBA00022989"/>
    </source>
</evidence>
<evidence type="ECO:0000256" key="2">
    <source>
        <dbReference type="ARBA" id="ARBA00006386"/>
    </source>
</evidence>
<protein>
    <submittedName>
        <fullName evidence="8">Permease</fullName>
    </submittedName>
</protein>
<keyword evidence="6 7" id="KW-0472">Membrane</keyword>
<feature type="transmembrane region" description="Helical" evidence="7">
    <location>
        <begin position="57"/>
        <end position="79"/>
    </location>
</feature>
<dbReference type="Proteomes" id="UP001579974">
    <property type="component" value="Unassembled WGS sequence"/>
</dbReference>
<evidence type="ECO:0000256" key="4">
    <source>
        <dbReference type="ARBA" id="ARBA00022692"/>
    </source>
</evidence>
<reference evidence="8 9" key="1">
    <citation type="journal article" date="2024" name="Int. J. Mol. Sci.">
        <title>Exploration of Alicyclobacillus spp. Genome in Search of Antibiotic Resistance.</title>
        <authorList>
            <person name="Bucka-Kolendo J."/>
            <person name="Kiousi D.E."/>
            <person name="Dekowska A."/>
            <person name="Mikolajczuk-Szczyrba A."/>
            <person name="Karadedos D.M."/>
            <person name="Michael P."/>
            <person name="Galanis A."/>
            <person name="Sokolowska B."/>
        </authorList>
    </citation>
    <scope>NUCLEOTIDE SEQUENCE [LARGE SCALE GENOMIC DNA]</scope>
    <source>
        <strain evidence="8 9">KKP 3000</strain>
    </source>
</reference>
<evidence type="ECO:0000256" key="1">
    <source>
        <dbReference type="ARBA" id="ARBA00004651"/>
    </source>
</evidence>
<keyword evidence="5 7" id="KW-1133">Transmembrane helix</keyword>
<dbReference type="EMBL" id="JBDXSU010000049">
    <property type="protein sequence ID" value="MFB5193211.1"/>
    <property type="molecule type" value="Genomic_DNA"/>
</dbReference>
<feature type="transmembrane region" description="Helical" evidence="7">
    <location>
        <begin position="164"/>
        <end position="182"/>
    </location>
</feature>
<keyword evidence="3" id="KW-1003">Cell membrane</keyword>
<name>A0ABV5ALQ0_9BACL</name>
<evidence type="ECO:0000256" key="6">
    <source>
        <dbReference type="ARBA" id="ARBA00023136"/>
    </source>
</evidence>
<feature type="transmembrane region" description="Helical" evidence="7">
    <location>
        <begin position="133"/>
        <end position="158"/>
    </location>
</feature>
<proteinExistence type="inferred from homology"/>